<organism evidence="1 2">
    <name type="scientific">Halopseudomonas sabulinigri</name>
    <dbReference type="NCBI Taxonomy" id="472181"/>
    <lineage>
        <taxon>Bacteria</taxon>
        <taxon>Pseudomonadati</taxon>
        <taxon>Pseudomonadota</taxon>
        <taxon>Gammaproteobacteria</taxon>
        <taxon>Pseudomonadales</taxon>
        <taxon>Pseudomonadaceae</taxon>
        <taxon>Halopseudomonas</taxon>
    </lineage>
</organism>
<dbReference type="EMBL" id="LT629763">
    <property type="protein sequence ID" value="SDS64212.1"/>
    <property type="molecule type" value="Genomic_DNA"/>
</dbReference>
<dbReference type="PROSITE" id="PS51257">
    <property type="entry name" value="PROKAR_LIPOPROTEIN"/>
    <property type="match status" value="1"/>
</dbReference>
<evidence type="ECO:0000313" key="2">
    <source>
        <dbReference type="Proteomes" id="UP000243413"/>
    </source>
</evidence>
<protein>
    <recommendedName>
        <fullName evidence="3">Lipoprotein</fullName>
    </recommendedName>
</protein>
<evidence type="ECO:0008006" key="3">
    <source>
        <dbReference type="Google" id="ProtNLM"/>
    </source>
</evidence>
<dbReference type="AlphaFoldDB" id="A0A1H1TVJ7"/>
<gene>
    <name evidence="1" type="ORF">SAMN05216271_2373</name>
</gene>
<evidence type="ECO:0000313" key="1">
    <source>
        <dbReference type="EMBL" id="SDS64212.1"/>
    </source>
</evidence>
<reference evidence="2" key="1">
    <citation type="submission" date="2016-10" db="EMBL/GenBank/DDBJ databases">
        <authorList>
            <person name="Varghese N."/>
            <person name="Submissions S."/>
        </authorList>
    </citation>
    <scope>NUCLEOTIDE SEQUENCE [LARGE SCALE GENOMIC DNA]</scope>
    <source>
        <strain evidence="2">JCM 14963</strain>
    </source>
</reference>
<sequence length="207" mass="22064">MKIIITAVCFAVLLSGCMTRSLFENREYKENISSILVTSDGSKLVFFSDEYHYIFQAPQLLTDTFGASFYRSVQANFDQFYVSRSDTVTGSFDLIVPVSAPDGDRQAASAAGFACKRFGERELCRATVEMKGKRYAASGTLPVGRNHLLNKSYLVYVSADEGAGAKALLTPLTVAADGAILIGGVGLALVSVTGLSVVCAGEPNGCK</sequence>
<dbReference type="Proteomes" id="UP000243413">
    <property type="component" value="Chromosome I"/>
</dbReference>
<name>A0A1H1TVJ7_9GAMM</name>
<accession>A0A1H1TVJ7</accession>
<proteinExistence type="predicted"/>
<dbReference type="STRING" id="472181.SAMN05216271_2373"/>